<dbReference type="HOGENOM" id="CLU_370331_0_0_1"/>
<dbReference type="SMART" id="SM00368">
    <property type="entry name" value="LRR_RI"/>
    <property type="match status" value="7"/>
</dbReference>
<dbReference type="EMBL" id="ACPB03012029">
    <property type="status" value="NOT_ANNOTATED_CDS"/>
    <property type="molecule type" value="Genomic_DNA"/>
</dbReference>
<dbReference type="Pfam" id="PF13516">
    <property type="entry name" value="LRR_6"/>
    <property type="match status" value="1"/>
</dbReference>
<name>T1HPM7_RHOPR</name>
<dbReference type="OMA" id="CCTSHET"/>
<keyword evidence="2" id="KW-0677">Repeat</keyword>
<feature type="compositionally biased region" description="Pro residues" evidence="4">
    <location>
        <begin position="463"/>
        <end position="473"/>
    </location>
</feature>
<evidence type="ECO:0000256" key="4">
    <source>
        <dbReference type="SAM" id="MobiDB-lite"/>
    </source>
</evidence>
<evidence type="ECO:0000256" key="1">
    <source>
        <dbReference type="ARBA" id="ARBA00022614"/>
    </source>
</evidence>
<dbReference type="Proteomes" id="UP000015103">
    <property type="component" value="Unassembled WGS sequence"/>
</dbReference>
<dbReference type="PANTHER" id="PTHR24112">
    <property type="entry name" value="LEUCINE-RICH REPEAT, ISOFORM F-RELATED"/>
    <property type="match status" value="1"/>
</dbReference>
<proteinExistence type="inferred from homology"/>
<evidence type="ECO:0000256" key="3">
    <source>
        <dbReference type="ARBA" id="ARBA00038315"/>
    </source>
</evidence>
<dbReference type="CDD" id="cd00116">
    <property type="entry name" value="LRR_RI"/>
    <property type="match status" value="1"/>
</dbReference>
<keyword evidence="1" id="KW-0433">Leucine-rich repeat</keyword>
<reference evidence="5" key="1">
    <citation type="submission" date="2015-05" db="UniProtKB">
        <authorList>
            <consortium name="EnsemblMetazoa"/>
        </authorList>
    </citation>
    <scope>IDENTIFICATION</scope>
</reference>
<dbReference type="PANTHER" id="PTHR24112:SF9">
    <property type="entry name" value="PROTEIN PHOSPHATASE 1 REGULATORY SUBUNIT 37"/>
    <property type="match status" value="1"/>
</dbReference>
<feature type="region of interest" description="Disordered" evidence="4">
    <location>
        <begin position="455"/>
        <end position="478"/>
    </location>
</feature>
<dbReference type="EnsemblMetazoa" id="RPRC006001-RA">
    <property type="protein sequence ID" value="RPRC006001-PA"/>
    <property type="gene ID" value="RPRC006001"/>
</dbReference>
<feature type="region of interest" description="Disordered" evidence="4">
    <location>
        <begin position="613"/>
        <end position="653"/>
    </location>
</feature>
<dbReference type="InParanoid" id="T1HPM7"/>
<keyword evidence="6" id="KW-1185">Reference proteome</keyword>
<evidence type="ECO:0000313" key="5">
    <source>
        <dbReference type="EnsemblMetazoa" id="RPRC006001-PA"/>
    </source>
</evidence>
<sequence length="752" mass="82397">INLCKIRRSFSEHSQDQFEDWSEKKQDKLLLLGLLLELRLDDDGERVSCLNLKGEELTRGCCEALEEVLKRMQFERINLEDTSLDDEASVALFDMIEYYEAATLLNISNNDGIGQRGWQACSRMLKRAKCLEQLECKNTVLSEQLIPLLSRALRLGTHLQVLKLENCSLSGRPIVVLVAALKLNTTLKELYLADNELVTADAVQLYGLLKCNTTLQLLDVSNNNIGDSGLVHLCDAIYEQSKPAGLSILVLWNNRLTTQCAPNIARVLRSNNTLEMLNIGHNDLKDEYLYEIKEALSLNNTLLRYGMQSTAITSDGAITLAHIIANNKALQRIDLRDNDLQINGLTALSLSLKTNTRITQLDVDDYPKNKLQMYGGTMEEFMSLVEEIRGYCSRNEAGGDESLLRAKLSTIAARKISLTCDTLTRVPVGQSTSPSTPPCGGGTFLQVEGNEPKRVGGRLRSPAPSPIPSPIASPSPTRTRFQVSKVCEDSPPESNVFFNTSTRFHVTTVSPKEVPPVPVFTETLLPVPPTDESNTKVVTPPTCQTSLNPSAQVSASRTRKLSSWMSQGIFSDSKAASGLEKLLGLFQNPFSGGRGGSDGNDEAEDRVDIQMKNSGRVNSDGSGGATWPQALLRPNTSPVQSPHSTSAPSLTPLTVIPPTDLNHKNHFCPSTGVDGQRVEEGRYAPVSLGSILLPCKGTIRAREVFMCQDGVNDQAVDAPGKNMVEMDMGTLWAKVQMKYTTCEQSASNIIPK</sequence>
<comment type="similarity">
    <text evidence="3">Belongs to the PPP1R37 family.</text>
</comment>
<accession>T1HPM7</accession>
<dbReference type="SUPFAM" id="SSF52047">
    <property type="entry name" value="RNI-like"/>
    <property type="match status" value="1"/>
</dbReference>
<dbReference type="VEuPathDB" id="VectorBase:RPRC006001"/>
<dbReference type="InterPro" id="IPR001611">
    <property type="entry name" value="Leu-rich_rpt"/>
</dbReference>
<evidence type="ECO:0000256" key="2">
    <source>
        <dbReference type="ARBA" id="ARBA00022737"/>
    </source>
</evidence>
<dbReference type="eggNOG" id="KOG1908">
    <property type="taxonomic scope" value="Eukaryota"/>
</dbReference>
<feature type="region of interest" description="Disordered" evidence="4">
    <location>
        <begin position="525"/>
        <end position="554"/>
    </location>
</feature>
<protein>
    <submittedName>
        <fullName evidence="5">Uncharacterized protein</fullName>
    </submittedName>
</protein>
<evidence type="ECO:0000313" key="6">
    <source>
        <dbReference type="Proteomes" id="UP000015103"/>
    </source>
</evidence>
<dbReference type="InterPro" id="IPR032675">
    <property type="entry name" value="LRR_dom_sf"/>
</dbReference>
<feature type="compositionally biased region" description="Polar residues" evidence="4">
    <location>
        <begin position="634"/>
        <end position="652"/>
    </location>
</feature>
<feature type="compositionally biased region" description="Polar residues" evidence="4">
    <location>
        <begin position="531"/>
        <end position="554"/>
    </location>
</feature>
<dbReference type="Gene3D" id="3.80.10.10">
    <property type="entry name" value="Ribonuclease Inhibitor"/>
    <property type="match status" value="4"/>
</dbReference>
<organism evidence="5 6">
    <name type="scientific">Rhodnius prolixus</name>
    <name type="common">Triatomid bug</name>
    <dbReference type="NCBI Taxonomy" id="13249"/>
    <lineage>
        <taxon>Eukaryota</taxon>
        <taxon>Metazoa</taxon>
        <taxon>Ecdysozoa</taxon>
        <taxon>Arthropoda</taxon>
        <taxon>Hexapoda</taxon>
        <taxon>Insecta</taxon>
        <taxon>Pterygota</taxon>
        <taxon>Neoptera</taxon>
        <taxon>Paraneoptera</taxon>
        <taxon>Hemiptera</taxon>
        <taxon>Heteroptera</taxon>
        <taxon>Panheteroptera</taxon>
        <taxon>Cimicomorpha</taxon>
        <taxon>Reduviidae</taxon>
        <taxon>Triatominae</taxon>
        <taxon>Rhodnius</taxon>
    </lineage>
</organism>
<dbReference type="AlphaFoldDB" id="T1HPM7"/>
<dbReference type="InterPro" id="IPR051279">
    <property type="entry name" value="PP1-Reg/Actin-Interact_Protein"/>
</dbReference>